<sequence>MYLFFPVLGFLAGFLSGLLGIGGGIIMVPSLLFIFQKLRFLTEYYVHMAFATSLSTAFFLTLSGAIAHLRMGHSQIVRVPFLALGGILGATVGAKVATSLSGLILKKFFALFLVLVAFRLVFSSQPERSFCNTKKLIFLMVGFIAGFVAAFFGVGGGIVAVPILIFLGLAPIEAVGTSSTLLPFITLFAVLGYIKAGWGKPLSIKYCLGYVYLPATLSMVPTGIIGSQLGARVSKRVPKDALRKLFACLLIVVAVKIFLS</sequence>
<dbReference type="InterPro" id="IPR002781">
    <property type="entry name" value="TM_pro_TauE-like"/>
</dbReference>
<feature type="transmembrane region" description="Helical" evidence="5">
    <location>
        <begin position="104"/>
        <end position="124"/>
    </location>
</feature>
<feature type="transmembrane region" description="Helical" evidence="5">
    <location>
        <begin position="136"/>
        <end position="169"/>
    </location>
</feature>
<gene>
    <name evidence="6" type="ORF">TST_0546</name>
</gene>
<feature type="transmembrane region" description="Helical" evidence="5">
    <location>
        <begin position="7"/>
        <end position="32"/>
    </location>
</feature>
<dbReference type="KEGG" id="ttk:TST_0546"/>
<reference evidence="7" key="1">
    <citation type="journal article" date="2018" name="Science">
        <title>A primordial and reversible TCA cycle in a facultatively chemolithoautotrophic thermophile.</title>
        <authorList>
            <person name="Nunoura T."/>
            <person name="Chikaraishi Y."/>
            <person name="Izaki R."/>
            <person name="Suwa T."/>
            <person name="Sato T."/>
            <person name="Harada T."/>
            <person name="Mori K."/>
            <person name="Kato Y."/>
            <person name="Miyazaki M."/>
            <person name="Shimamura S."/>
            <person name="Yanagawa K."/>
            <person name="Shuto A."/>
            <person name="Ohkouchi N."/>
            <person name="Fujita N."/>
            <person name="Takaki Y."/>
            <person name="Atomi H."/>
            <person name="Takai K."/>
        </authorList>
    </citation>
    <scope>NUCLEOTIDE SEQUENCE [LARGE SCALE GENOMIC DNA]</scope>
    <source>
        <strain evidence="7">DSM 17441 / JCM 13301 / NBRC 103674 / ABI70S6</strain>
    </source>
</reference>
<accession>A0A0S3QSN2</accession>
<feature type="transmembrane region" description="Helical" evidence="5">
    <location>
        <begin position="79"/>
        <end position="98"/>
    </location>
</feature>
<dbReference type="PANTHER" id="PTHR43483">
    <property type="entry name" value="MEMBRANE TRANSPORTER PROTEIN HI_0806-RELATED"/>
    <property type="match status" value="1"/>
</dbReference>
<evidence type="ECO:0000313" key="6">
    <source>
        <dbReference type="EMBL" id="BAT71352.1"/>
    </source>
</evidence>
<protein>
    <recommendedName>
        <fullName evidence="5">Probable membrane transporter protein</fullName>
    </recommendedName>
</protein>
<keyword evidence="4 5" id="KW-0472">Membrane</keyword>
<evidence type="ECO:0000256" key="2">
    <source>
        <dbReference type="ARBA" id="ARBA00022692"/>
    </source>
</evidence>
<feature type="transmembrane region" description="Helical" evidence="5">
    <location>
        <begin position="206"/>
        <end position="229"/>
    </location>
</feature>
<comment type="subcellular location">
    <subcellularLocation>
        <location evidence="5">Cell membrane</location>
        <topology evidence="5">Multi-pass membrane protein</topology>
    </subcellularLocation>
    <subcellularLocation>
        <location evidence="1">Membrane</location>
        <topology evidence="1">Multi-pass membrane protein</topology>
    </subcellularLocation>
</comment>
<keyword evidence="3 5" id="KW-1133">Transmembrane helix</keyword>
<evidence type="ECO:0000256" key="3">
    <source>
        <dbReference type="ARBA" id="ARBA00022989"/>
    </source>
</evidence>
<evidence type="ECO:0000256" key="1">
    <source>
        <dbReference type="ARBA" id="ARBA00004141"/>
    </source>
</evidence>
<feature type="transmembrane region" description="Helical" evidence="5">
    <location>
        <begin position="44"/>
        <end position="67"/>
    </location>
</feature>
<dbReference type="AlphaFoldDB" id="A0A0S3QSN2"/>
<organism evidence="6 7">
    <name type="scientific">Thermosulfidibacter takaii (strain DSM 17441 / JCM 13301 / NBRC 103674 / ABI70S6)</name>
    <dbReference type="NCBI Taxonomy" id="1298851"/>
    <lineage>
        <taxon>Bacteria</taxon>
        <taxon>Pseudomonadati</taxon>
        <taxon>Thermosulfidibacterota</taxon>
        <taxon>Thermosulfidibacteria</taxon>
        <taxon>Thermosulfidibacterales</taxon>
        <taxon>Thermosulfidibacteraceae</taxon>
    </lineage>
</organism>
<dbReference type="PANTHER" id="PTHR43483:SF3">
    <property type="entry name" value="MEMBRANE TRANSPORTER PROTEIN HI_0806-RELATED"/>
    <property type="match status" value="1"/>
</dbReference>
<evidence type="ECO:0000256" key="4">
    <source>
        <dbReference type="ARBA" id="ARBA00023136"/>
    </source>
</evidence>
<keyword evidence="7" id="KW-1185">Reference proteome</keyword>
<dbReference type="RefSeq" id="WP_068549272.1">
    <property type="nucleotide sequence ID" value="NZ_AP013035.1"/>
</dbReference>
<dbReference type="STRING" id="1298851.TST_0546"/>
<dbReference type="OrthoDB" id="45564at2"/>
<keyword evidence="2 5" id="KW-0812">Transmembrane</keyword>
<evidence type="ECO:0000256" key="5">
    <source>
        <dbReference type="RuleBase" id="RU363041"/>
    </source>
</evidence>
<comment type="similarity">
    <text evidence="5">Belongs to the 4-toluene sulfonate uptake permease (TSUP) (TC 2.A.102) family.</text>
</comment>
<dbReference type="Pfam" id="PF01925">
    <property type="entry name" value="TauE"/>
    <property type="match status" value="1"/>
</dbReference>
<name>A0A0S3QSN2_THET7</name>
<dbReference type="EMBL" id="AP013035">
    <property type="protein sequence ID" value="BAT71352.1"/>
    <property type="molecule type" value="Genomic_DNA"/>
</dbReference>
<proteinExistence type="inferred from homology"/>
<feature type="transmembrane region" description="Helical" evidence="5">
    <location>
        <begin position="175"/>
        <end position="194"/>
    </location>
</feature>
<dbReference type="GO" id="GO:0005886">
    <property type="term" value="C:plasma membrane"/>
    <property type="evidence" value="ECO:0007669"/>
    <property type="project" value="UniProtKB-SubCell"/>
</dbReference>
<dbReference type="Proteomes" id="UP000063234">
    <property type="component" value="Chromosome"/>
</dbReference>
<keyword evidence="5" id="KW-1003">Cell membrane</keyword>
<feature type="transmembrane region" description="Helical" evidence="5">
    <location>
        <begin position="241"/>
        <end position="259"/>
    </location>
</feature>
<evidence type="ECO:0000313" key="7">
    <source>
        <dbReference type="Proteomes" id="UP000063234"/>
    </source>
</evidence>